<dbReference type="PRINTS" id="PR00111">
    <property type="entry name" value="ABHYDROLASE"/>
</dbReference>
<dbReference type="Gene3D" id="3.40.50.1820">
    <property type="entry name" value="alpha/beta hydrolase"/>
    <property type="match status" value="1"/>
</dbReference>
<gene>
    <name evidence="2" type="ORF">GIY23_06220</name>
</gene>
<dbReference type="Pfam" id="PF00561">
    <property type="entry name" value="Abhydrolase_1"/>
    <property type="match status" value="1"/>
</dbReference>
<dbReference type="EMBL" id="CP045929">
    <property type="protein sequence ID" value="QGK72086.1"/>
    <property type="molecule type" value="Genomic_DNA"/>
</dbReference>
<dbReference type="AlphaFoldDB" id="A0A5Q3QFD9"/>
<organism evidence="2 3">
    <name type="scientific">Allosaccharopolyspora coralli</name>
    <dbReference type="NCBI Taxonomy" id="2665642"/>
    <lineage>
        <taxon>Bacteria</taxon>
        <taxon>Bacillati</taxon>
        <taxon>Actinomycetota</taxon>
        <taxon>Actinomycetes</taxon>
        <taxon>Pseudonocardiales</taxon>
        <taxon>Pseudonocardiaceae</taxon>
        <taxon>Allosaccharopolyspora</taxon>
    </lineage>
</organism>
<reference evidence="3" key="1">
    <citation type="submission" date="2019-11" db="EMBL/GenBank/DDBJ databases">
        <title>The complete genome sequence of Saccharopolyspora sp. E2A.</title>
        <authorList>
            <person name="Zhang G."/>
        </authorList>
    </citation>
    <scope>NUCLEOTIDE SEQUENCE [LARGE SCALE GENOMIC DNA]</scope>
    <source>
        <strain evidence="3">E2A</strain>
    </source>
</reference>
<protein>
    <submittedName>
        <fullName evidence="2">Alpha/beta fold hydrolase</fullName>
    </submittedName>
</protein>
<keyword evidence="2" id="KW-0378">Hydrolase</keyword>
<dbReference type="Proteomes" id="UP000371041">
    <property type="component" value="Chromosome"/>
</dbReference>
<proteinExistence type="predicted"/>
<name>A0A5Q3QFD9_9PSEU</name>
<accession>A0A5Q3QFD9</accession>
<dbReference type="KEGG" id="sace:GIY23_06220"/>
<dbReference type="SUPFAM" id="SSF53474">
    <property type="entry name" value="alpha/beta-Hydrolases"/>
    <property type="match status" value="1"/>
</dbReference>
<dbReference type="InterPro" id="IPR029058">
    <property type="entry name" value="AB_hydrolase_fold"/>
</dbReference>
<keyword evidence="3" id="KW-1185">Reference proteome</keyword>
<evidence type="ECO:0000259" key="1">
    <source>
        <dbReference type="Pfam" id="PF00561"/>
    </source>
</evidence>
<dbReference type="InterPro" id="IPR000639">
    <property type="entry name" value="Epox_hydrolase-like"/>
</dbReference>
<feature type="domain" description="AB hydrolase-1" evidence="1">
    <location>
        <begin position="29"/>
        <end position="266"/>
    </location>
</feature>
<sequence>MESSGWRSGFVECDEGRLRVLLAGERGSPVLLLSGAGVDNALLSWRHLIPALAERHRVFALDWPKQGASRPWRGHAGHERMLRCVTEVLDHFGVDAVDLVGLSQGGALTLAYAIDEPQRVSRLVAIAPAGVVSFPVGVHQLLWLTAKVALLNRTVPNWMLRSRASVRSFVRRGLVPTPPDDVDDLVDEVQAEVRAHGAASSDWQNSSIGFRRMHVDLRPRLQEISCPALFLQGDRDVAIRPKHTLAAAARVPNARLELLPGHGHWPNRQSPARVNTMIGNFLAE</sequence>
<evidence type="ECO:0000313" key="3">
    <source>
        <dbReference type="Proteomes" id="UP000371041"/>
    </source>
</evidence>
<dbReference type="PANTHER" id="PTHR46438">
    <property type="entry name" value="ALPHA/BETA-HYDROLASES SUPERFAMILY PROTEIN"/>
    <property type="match status" value="1"/>
</dbReference>
<dbReference type="GO" id="GO:0016787">
    <property type="term" value="F:hydrolase activity"/>
    <property type="evidence" value="ECO:0007669"/>
    <property type="project" value="UniProtKB-KW"/>
</dbReference>
<dbReference type="PRINTS" id="PR00412">
    <property type="entry name" value="EPOXHYDRLASE"/>
</dbReference>
<dbReference type="PANTHER" id="PTHR46438:SF11">
    <property type="entry name" value="LIPASE-RELATED"/>
    <property type="match status" value="1"/>
</dbReference>
<evidence type="ECO:0000313" key="2">
    <source>
        <dbReference type="EMBL" id="QGK72086.1"/>
    </source>
</evidence>
<dbReference type="InterPro" id="IPR000073">
    <property type="entry name" value="AB_hydrolase_1"/>
</dbReference>